<dbReference type="Gene3D" id="3.90.45.10">
    <property type="entry name" value="Peptide deformylase"/>
    <property type="match status" value="1"/>
</dbReference>
<dbReference type="PANTHER" id="PTHR10458">
    <property type="entry name" value="PEPTIDE DEFORMYLASE"/>
    <property type="match status" value="1"/>
</dbReference>
<dbReference type="HAMAP" id="MF_00163">
    <property type="entry name" value="Pep_deformylase"/>
    <property type="match status" value="1"/>
</dbReference>
<comment type="function">
    <text evidence="5">Removes the formyl group from the N-terminal Met of newly synthesized proteins. Requires at least a dipeptide for an efficient rate of reaction. N-terminal L-methionine is a prerequisite for activity but the enzyme has broad specificity at other positions.</text>
</comment>
<dbReference type="NCBIfam" id="NF001159">
    <property type="entry name" value="PRK00150.1-3"/>
    <property type="match status" value="1"/>
</dbReference>
<dbReference type="CDD" id="cd00487">
    <property type="entry name" value="Pep_deformylase"/>
    <property type="match status" value="1"/>
</dbReference>
<dbReference type="PATRIC" id="fig|1193502.14.peg.1205"/>
<organism evidence="6 7">
    <name type="scientific">Sulfurospirillum halorespirans DSM 13726</name>
    <dbReference type="NCBI Taxonomy" id="1193502"/>
    <lineage>
        <taxon>Bacteria</taxon>
        <taxon>Pseudomonadati</taxon>
        <taxon>Campylobacterota</taxon>
        <taxon>Epsilonproteobacteria</taxon>
        <taxon>Campylobacterales</taxon>
        <taxon>Sulfurospirillaceae</taxon>
        <taxon>Sulfurospirillum</taxon>
    </lineage>
</organism>
<dbReference type="InterPro" id="IPR036821">
    <property type="entry name" value="Peptide_deformylase_sf"/>
</dbReference>
<feature type="binding site" evidence="5">
    <location>
        <position position="143"/>
    </location>
    <ligand>
        <name>Fe cation</name>
        <dbReference type="ChEBI" id="CHEBI:24875"/>
    </ligand>
</feature>
<sequence length="181" mass="20644">MANLREIYQLGSDVIRSVAEKVSDVHAADIQSLIDDMIFTCKESKGVGIAAPQVNCSQAIIIIASYPNERYPHAPMMEPTALINPKIISHSSSMLKDWEGCLSLPGIRAQVPRYREIEVSYTDREGNEHTVMYRDFVARIFQHEHDHLVGKVFLDRIESTFDVVMEKEYQRLMSDEKGERS</sequence>
<keyword evidence="4 5" id="KW-0648">Protein biosynthesis</keyword>
<dbReference type="Proteomes" id="UP000094609">
    <property type="component" value="Chromosome"/>
</dbReference>
<evidence type="ECO:0000313" key="6">
    <source>
        <dbReference type="EMBL" id="AOO64965.1"/>
    </source>
</evidence>
<reference evidence="7" key="1">
    <citation type="submission" date="2016-08" db="EMBL/GenBank/DDBJ databases">
        <title>Complete genome sequence of the organohalide-respiring Epsilonproteobacterium Sulfurospirillum halorespirans.</title>
        <authorList>
            <person name="Goris T."/>
            <person name="Zimmermann J."/>
            <person name="Schenz B."/>
            <person name="Lemos M."/>
            <person name="Hackermueller J."/>
            <person name="Diekert G."/>
        </authorList>
    </citation>
    <scope>NUCLEOTIDE SEQUENCE [LARGE SCALE GENOMIC DNA]</scope>
    <source>
        <strain>DSM 13726</strain>
        <strain evidence="7">PCE-M2</strain>
    </source>
</reference>
<dbReference type="GO" id="GO:0046872">
    <property type="term" value="F:metal ion binding"/>
    <property type="evidence" value="ECO:0007669"/>
    <property type="project" value="UniProtKB-KW"/>
</dbReference>
<dbReference type="PANTHER" id="PTHR10458:SF22">
    <property type="entry name" value="PEPTIDE DEFORMYLASE"/>
    <property type="match status" value="1"/>
</dbReference>
<gene>
    <name evidence="5" type="primary">def</name>
    <name evidence="6" type="ORF">SHALO_1187</name>
</gene>
<dbReference type="PRINTS" id="PR01576">
    <property type="entry name" value="PDEFORMYLASE"/>
</dbReference>
<dbReference type="AlphaFoldDB" id="A0A1D7TIW6"/>
<dbReference type="KEGG" id="shal:SHALO_1187"/>
<evidence type="ECO:0000313" key="7">
    <source>
        <dbReference type="Proteomes" id="UP000094609"/>
    </source>
</evidence>
<dbReference type="GO" id="GO:0006412">
    <property type="term" value="P:translation"/>
    <property type="evidence" value="ECO:0007669"/>
    <property type="project" value="UniProtKB-UniRule"/>
</dbReference>
<feature type="binding site" evidence="5">
    <location>
        <position position="147"/>
    </location>
    <ligand>
        <name>Fe cation</name>
        <dbReference type="ChEBI" id="CHEBI:24875"/>
    </ligand>
</feature>
<accession>A0A1D7TIW6</accession>
<comment type="cofactor">
    <cofactor evidence="5">
        <name>Fe(2+)</name>
        <dbReference type="ChEBI" id="CHEBI:29033"/>
    </cofactor>
    <text evidence="5">Binds 1 Fe(2+) ion.</text>
</comment>
<dbReference type="PIRSF" id="PIRSF004749">
    <property type="entry name" value="Pep_def"/>
    <property type="match status" value="1"/>
</dbReference>
<dbReference type="GO" id="GO:0042586">
    <property type="term" value="F:peptide deformylase activity"/>
    <property type="evidence" value="ECO:0007669"/>
    <property type="project" value="UniProtKB-UniRule"/>
</dbReference>
<evidence type="ECO:0000256" key="4">
    <source>
        <dbReference type="ARBA" id="ARBA00022917"/>
    </source>
</evidence>
<protein>
    <recommendedName>
        <fullName evidence="5">Peptide deformylase</fullName>
        <shortName evidence="5">PDF</shortName>
        <ecNumber evidence="5">3.5.1.88</ecNumber>
    </recommendedName>
    <alternativeName>
        <fullName evidence="5">Polypeptide deformylase</fullName>
    </alternativeName>
</protein>
<comment type="catalytic activity">
    <reaction evidence="5">
        <text>N-terminal N-formyl-L-methionyl-[peptide] + H2O = N-terminal L-methionyl-[peptide] + formate</text>
        <dbReference type="Rhea" id="RHEA:24420"/>
        <dbReference type="Rhea" id="RHEA-COMP:10639"/>
        <dbReference type="Rhea" id="RHEA-COMP:10640"/>
        <dbReference type="ChEBI" id="CHEBI:15377"/>
        <dbReference type="ChEBI" id="CHEBI:15740"/>
        <dbReference type="ChEBI" id="CHEBI:49298"/>
        <dbReference type="ChEBI" id="CHEBI:64731"/>
        <dbReference type="EC" id="3.5.1.88"/>
    </reaction>
</comment>
<dbReference type="EC" id="3.5.1.88" evidence="5"/>
<name>A0A1D7TIW6_9BACT</name>
<dbReference type="STRING" id="1193502.SHALO_1187"/>
<comment type="similarity">
    <text evidence="1 5">Belongs to the polypeptide deformylase family.</text>
</comment>
<evidence type="ECO:0000256" key="2">
    <source>
        <dbReference type="ARBA" id="ARBA00022723"/>
    </source>
</evidence>
<dbReference type="EMBL" id="CP017111">
    <property type="protein sequence ID" value="AOO64965.1"/>
    <property type="molecule type" value="Genomic_DNA"/>
</dbReference>
<keyword evidence="7" id="KW-1185">Reference proteome</keyword>
<dbReference type="NCBIfam" id="TIGR00079">
    <property type="entry name" value="pept_deformyl"/>
    <property type="match status" value="1"/>
</dbReference>
<dbReference type="FunFam" id="3.90.45.10:FF:000003">
    <property type="entry name" value="Peptide deformylase"/>
    <property type="match status" value="1"/>
</dbReference>
<keyword evidence="3 5" id="KW-0378">Hydrolase</keyword>
<dbReference type="Pfam" id="PF01327">
    <property type="entry name" value="Pep_deformylase"/>
    <property type="match status" value="1"/>
</dbReference>
<evidence type="ECO:0000256" key="3">
    <source>
        <dbReference type="ARBA" id="ARBA00022801"/>
    </source>
</evidence>
<feature type="binding site" evidence="5">
    <location>
        <position position="101"/>
    </location>
    <ligand>
        <name>Fe cation</name>
        <dbReference type="ChEBI" id="CHEBI:24875"/>
    </ligand>
</feature>
<dbReference type="RefSeq" id="WP_069477791.1">
    <property type="nucleotide sequence ID" value="NZ_CP017111.1"/>
</dbReference>
<evidence type="ECO:0000256" key="5">
    <source>
        <dbReference type="HAMAP-Rule" id="MF_00163"/>
    </source>
</evidence>
<keyword evidence="2 5" id="KW-0479">Metal-binding</keyword>
<feature type="active site" evidence="5">
    <location>
        <position position="144"/>
    </location>
</feature>
<dbReference type="InterPro" id="IPR023635">
    <property type="entry name" value="Peptide_deformylase"/>
</dbReference>
<proteinExistence type="inferred from homology"/>
<evidence type="ECO:0000256" key="1">
    <source>
        <dbReference type="ARBA" id="ARBA00010759"/>
    </source>
</evidence>
<dbReference type="SUPFAM" id="SSF56420">
    <property type="entry name" value="Peptide deformylase"/>
    <property type="match status" value="1"/>
</dbReference>
<keyword evidence="5" id="KW-0408">Iron</keyword>